<evidence type="ECO:0000313" key="2">
    <source>
        <dbReference type="Proteomes" id="UP000235371"/>
    </source>
</evidence>
<name>A0A2J6SRF7_9HELO</name>
<dbReference type="EMBL" id="KZ613883">
    <property type="protein sequence ID" value="PMD53368.1"/>
    <property type="molecule type" value="Genomic_DNA"/>
</dbReference>
<gene>
    <name evidence="1" type="ORF">K444DRAFT_635401</name>
</gene>
<dbReference type="AlphaFoldDB" id="A0A2J6SRF7"/>
<sequence length="109" mass="12346">MPATDVWTIAWGGGTPNFRNSKGSRPTDLAYTRHLQSHTSQEISLMTENTTSAGQQPASQHEIFHRPNYMKRPHSIIKVSNFATRKAMEDNENVVDERVDSTRTAFGLW</sequence>
<organism evidence="1 2">
    <name type="scientific">Hyaloscypha bicolor E</name>
    <dbReference type="NCBI Taxonomy" id="1095630"/>
    <lineage>
        <taxon>Eukaryota</taxon>
        <taxon>Fungi</taxon>
        <taxon>Dikarya</taxon>
        <taxon>Ascomycota</taxon>
        <taxon>Pezizomycotina</taxon>
        <taxon>Leotiomycetes</taxon>
        <taxon>Helotiales</taxon>
        <taxon>Hyaloscyphaceae</taxon>
        <taxon>Hyaloscypha</taxon>
        <taxon>Hyaloscypha bicolor</taxon>
    </lineage>
</organism>
<dbReference type="Proteomes" id="UP000235371">
    <property type="component" value="Unassembled WGS sequence"/>
</dbReference>
<accession>A0A2J6SRF7</accession>
<dbReference type="RefSeq" id="XP_024730272.1">
    <property type="nucleotide sequence ID" value="XM_024883861.1"/>
</dbReference>
<protein>
    <submittedName>
        <fullName evidence="1">Uncharacterized protein</fullName>
    </submittedName>
</protein>
<reference evidence="1 2" key="1">
    <citation type="submission" date="2016-04" db="EMBL/GenBank/DDBJ databases">
        <title>A degradative enzymes factory behind the ericoid mycorrhizal symbiosis.</title>
        <authorList>
            <consortium name="DOE Joint Genome Institute"/>
            <person name="Martino E."/>
            <person name="Morin E."/>
            <person name="Grelet G."/>
            <person name="Kuo A."/>
            <person name="Kohler A."/>
            <person name="Daghino S."/>
            <person name="Barry K."/>
            <person name="Choi C."/>
            <person name="Cichocki N."/>
            <person name="Clum A."/>
            <person name="Copeland A."/>
            <person name="Hainaut M."/>
            <person name="Haridas S."/>
            <person name="Labutti K."/>
            <person name="Lindquist E."/>
            <person name="Lipzen A."/>
            <person name="Khouja H.-R."/>
            <person name="Murat C."/>
            <person name="Ohm R."/>
            <person name="Olson A."/>
            <person name="Spatafora J."/>
            <person name="Veneault-Fourrey C."/>
            <person name="Henrissat B."/>
            <person name="Grigoriev I."/>
            <person name="Martin F."/>
            <person name="Perotto S."/>
        </authorList>
    </citation>
    <scope>NUCLEOTIDE SEQUENCE [LARGE SCALE GENOMIC DNA]</scope>
    <source>
        <strain evidence="1 2">E</strain>
    </source>
</reference>
<dbReference type="GeneID" id="36591938"/>
<proteinExistence type="predicted"/>
<dbReference type="InParanoid" id="A0A2J6SRF7"/>
<keyword evidence="2" id="KW-1185">Reference proteome</keyword>
<evidence type="ECO:0000313" key="1">
    <source>
        <dbReference type="EMBL" id="PMD53368.1"/>
    </source>
</evidence>